<feature type="transmembrane region" description="Helical" evidence="2">
    <location>
        <begin position="851"/>
        <end position="868"/>
    </location>
</feature>
<feature type="transmembrane region" description="Helical" evidence="2">
    <location>
        <begin position="260"/>
        <end position="277"/>
    </location>
</feature>
<feature type="transmembrane region" description="Helical" evidence="2">
    <location>
        <begin position="205"/>
        <end position="227"/>
    </location>
</feature>
<feature type="transmembrane region" description="Helical" evidence="2">
    <location>
        <begin position="410"/>
        <end position="427"/>
    </location>
</feature>
<feature type="compositionally biased region" description="Pro residues" evidence="1">
    <location>
        <begin position="936"/>
        <end position="945"/>
    </location>
</feature>
<dbReference type="PIRSF" id="PIRSF035905">
    <property type="entry name" value="UCP035905_mp"/>
    <property type="match status" value="1"/>
</dbReference>
<feature type="transmembrane region" description="Helical" evidence="2">
    <location>
        <begin position="144"/>
        <end position="164"/>
    </location>
</feature>
<evidence type="ECO:0008006" key="5">
    <source>
        <dbReference type="Google" id="ProtNLM"/>
    </source>
</evidence>
<evidence type="ECO:0000313" key="3">
    <source>
        <dbReference type="EMBL" id="KEJ88210.1"/>
    </source>
</evidence>
<keyword evidence="2" id="KW-1133">Transmembrane helix</keyword>
<feature type="transmembrane region" description="Helical" evidence="2">
    <location>
        <begin position="812"/>
        <end position="831"/>
    </location>
</feature>
<feature type="transmembrane region" description="Helical" evidence="2">
    <location>
        <begin position="233"/>
        <end position="253"/>
    </location>
</feature>
<dbReference type="OrthoDB" id="5422830at2"/>
<feature type="transmembrane region" description="Helical" evidence="2">
    <location>
        <begin position="776"/>
        <end position="800"/>
    </location>
</feature>
<accession>A0A073IF66</accession>
<feature type="transmembrane region" description="Helical" evidence="2">
    <location>
        <begin position="534"/>
        <end position="554"/>
    </location>
</feature>
<dbReference type="Proteomes" id="UP000027734">
    <property type="component" value="Unassembled WGS sequence"/>
</dbReference>
<protein>
    <recommendedName>
        <fullName evidence="5">DUF2339 domain-containing protein</fullName>
    </recommendedName>
</protein>
<dbReference type="AlphaFoldDB" id="A0A073IF66"/>
<dbReference type="InterPro" id="IPR014600">
    <property type="entry name" value="UCP035905_mem"/>
</dbReference>
<dbReference type="STRING" id="1300350.Z948_2535"/>
<comment type="caution">
    <text evidence="3">The sequence shown here is derived from an EMBL/GenBank/DDBJ whole genome shotgun (WGS) entry which is preliminary data.</text>
</comment>
<evidence type="ECO:0000256" key="2">
    <source>
        <dbReference type="SAM" id="Phobius"/>
    </source>
</evidence>
<reference evidence="3 4" key="1">
    <citation type="submission" date="2014-01" db="EMBL/GenBank/DDBJ databases">
        <title>Sulfitobacter donghicola JCM 14565 Genome Sequencing.</title>
        <authorList>
            <person name="Lai Q."/>
            <person name="Hong Z."/>
        </authorList>
    </citation>
    <scope>NUCLEOTIDE SEQUENCE [LARGE SCALE GENOMIC DNA]</scope>
    <source>
        <strain evidence="3 4">JCM 14565</strain>
    </source>
</reference>
<feature type="transmembrane region" description="Helical" evidence="2">
    <location>
        <begin position="644"/>
        <end position="665"/>
    </location>
</feature>
<feature type="transmembrane region" description="Helical" evidence="2">
    <location>
        <begin position="677"/>
        <end position="697"/>
    </location>
</feature>
<dbReference type="PANTHER" id="PTHR38434">
    <property type="entry name" value="BLL2549 PROTEIN"/>
    <property type="match status" value="1"/>
</dbReference>
<dbReference type="EMBL" id="JAMC01000007">
    <property type="protein sequence ID" value="KEJ88210.1"/>
    <property type="molecule type" value="Genomic_DNA"/>
</dbReference>
<proteinExistence type="predicted"/>
<gene>
    <name evidence="3" type="ORF">DSW25_16170</name>
</gene>
<evidence type="ECO:0000256" key="1">
    <source>
        <dbReference type="SAM" id="MobiDB-lite"/>
    </source>
</evidence>
<keyword evidence="2" id="KW-0812">Transmembrane</keyword>
<keyword evidence="2" id="KW-0472">Membrane</keyword>
<feature type="transmembrane region" description="Helical" evidence="2">
    <location>
        <begin position="509"/>
        <end position="528"/>
    </location>
</feature>
<feature type="region of interest" description="Disordered" evidence="1">
    <location>
        <begin position="57"/>
        <end position="81"/>
    </location>
</feature>
<dbReference type="Pfam" id="PF10101">
    <property type="entry name" value="DUF2339"/>
    <property type="match status" value="1"/>
</dbReference>
<keyword evidence="4" id="KW-1185">Reference proteome</keyword>
<feature type="transmembrane region" description="Helical" evidence="2">
    <location>
        <begin position="176"/>
        <end position="193"/>
    </location>
</feature>
<feature type="transmembrane region" description="Helical" evidence="2">
    <location>
        <begin position="745"/>
        <end position="764"/>
    </location>
</feature>
<name>A0A073IF66_9RHOB</name>
<dbReference type="InterPro" id="IPR019286">
    <property type="entry name" value="DUF2339_TM"/>
</dbReference>
<dbReference type="eggNOG" id="COG5373">
    <property type="taxonomic scope" value="Bacteria"/>
</dbReference>
<feature type="transmembrane region" description="Helical" evidence="2">
    <location>
        <begin position="6"/>
        <end position="24"/>
    </location>
</feature>
<dbReference type="PANTHER" id="PTHR38434:SF1">
    <property type="entry name" value="BLL2549 PROTEIN"/>
    <property type="match status" value="1"/>
</dbReference>
<feature type="transmembrane region" description="Helical" evidence="2">
    <location>
        <begin position="477"/>
        <end position="497"/>
    </location>
</feature>
<feature type="transmembrane region" description="Helical" evidence="2">
    <location>
        <begin position="283"/>
        <end position="300"/>
    </location>
</feature>
<organism evidence="3 4">
    <name type="scientific">Sulfitobacter donghicola DSW-25 = KCTC 12864 = JCM 14565</name>
    <dbReference type="NCBI Taxonomy" id="1300350"/>
    <lineage>
        <taxon>Bacteria</taxon>
        <taxon>Pseudomonadati</taxon>
        <taxon>Pseudomonadota</taxon>
        <taxon>Alphaproteobacteria</taxon>
        <taxon>Rhodobacterales</taxon>
        <taxon>Roseobacteraceae</taxon>
        <taxon>Sulfitobacter</taxon>
    </lineage>
</organism>
<sequence length="955" mass="101504">MDGIIATVVIIALAIPIAIISLIVGHGNLRKRISDSEFEIKKLQSKLNALDELYRRQKSPKPSEAQAVDGEPAQEADKPQEELQAEEAVTLAEAAPEKVIKAKDPVTSSVPKVPPAIKTPKVAETPTAFDQTMGRFGAWLQQNWFYAVSAASLALAGIFLVQYGMENGLLPPKARVAAGLAFGAALIGVGEFIRRRFGDDVQSTTAYLPSVFSGAGIVTLFGAILSARMLYDLIGGGASMVGMVAVALLAVVLGWLHGPLLVAVGVIGAYGAPFMLADSQADASPLFGYFAVVAALGLAVDTIRRWGWISALTLMLAYGMGFLIVLGGSAAQWSGQLYFAILPMLAILIPARSLSPDHAGPPAVLGLLDRATLGAKDRGVAWPSFPTLLAFTSVAASCFILLTIWKTGEAELWLSMGLLAVMGVLLISWSDKAPALQDAALLPPIALLLSVFAQSENASETYRNFLRTYSENPEADFPWVITILVAIGVGISILGLWRALRGGQFAVPWAAFACVYAPAMAIVLEMGWQPADVIGAYPWALHAAALAATMSLFAERLARRDAEQRLRVSFAMMSALSCMSFAFVIVLSSVALTVALAVTVVAAAALDRLWKLPTLGIYIAVGVVTVGYRLVVDPGLRFGIDGPLPSVLLAYGGSLAAFLAALWLLRPLVRPTAQVMLDSAVWSTAGLTISLLLLRWIENAIGVSYMDTHWSFGLHAAIWMGLALAQVQRADAGTSKILTKLRWGLAALFGVFGGGALFAALTAGNPLLNKSLPNQVFGPVLVNTLAAAYLVPAAVLLLGAWRLTQIDRRLRVAFATIGGSVAVIWALMVIRHFWQGGLSMSLRYGISQPEQYTYTIVLLVAGAGLFYQSLARRSPMLRKAGLVVIGLAVAKVFLIDISDLDGLTRIFSLLVLGLSLAGLAWLNRWAQERDREEGGAPPPPSPPALPDEDQDSLAP</sequence>
<feature type="transmembrane region" description="Helical" evidence="2">
    <location>
        <begin position="903"/>
        <end position="922"/>
    </location>
</feature>
<dbReference type="RefSeq" id="WP_025059868.1">
    <property type="nucleotide sequence ID" value="NZ_JAMC01000007.1"/>
</dbReference>
<feature type="compositionally biased region" description="Acidic residues" evidence="1">
    <location>
        <begin position="946"/>
        <end position="955"/>
    </location>
</feature>
<evidence type="ECO:0000313" key="4">
    <source>
        <dbReference type="Proteomes" id="UP000027734"/>
    </source>
</evidence>
<feature type="transmembrane region" description="Helical" evidence="2">
    <location>
        <begin position="615"/>
        <end position="632"/>
    </location>
</feature>
<feature type="transmembrane region" description="Helical" evidence="2">
    <location>
        <begin position="880"/>
        <end position="897"/>
    </location>
</feature>
<feature type="transmembrane region" description="Helical" evidence="2">
    <location>
        <begin position="380"/>
        <end position="404"/>
    </location>
</feature>
<feature type="transmembrane region" description="Helical" evidence="2">
    <location>
        <begin position="307"/>
        <end position="327"/>
    </location>
</feature>
<feature type="region of interest" description="Disordered" evidence="1">
    <location>
        <begin position="930"/>
        <end position="955"/>
    </location>
</feature>